<evidence type="ECO:0000313" key="3">
    <source>
        <dbReference type="Proteomes" id="UP001386955"/>
    </source>
</evidence>
<dbReference type="EMBL" id="JAYMYS010000008">
    <property type="protein sequence ID" value="KAK7383414.1"/>
    <property type="molecule type" value="Genomic_DNA"/>
</dbReference>
<reference evidence="2 3" key="1">
    <citation type="submission" date="2024-01" db="EMBL/GenBank/DDBJ databases">
        <title>The genomes of 5 underutilized Papilionoideae crops provide insights into root nodulation and disease resistanc.</title>
        <authorList>
            <person name="Jiang F."/>
        </authorList>
    </citation>
    <scope>NUCLEOTIDE SEQUENCE [LARGE SCALE GENOMIC DNA]</scope>
    <source>
        <strain evidence="2">DUOXIRENSHENG_FW03</strain>
        <tissue evidence="2">Leaves</tissue>
    </source>
</reference>
<comment type="caution">
    <text evidence="2">The sequence shown here is derived from an EMBL/GenBank/DDBJ whole genome shotgun (WGS) entry which is preliminary data.</text>
</comment>
<accession>A0AAN9X0J9</accession>
<name>A0AAN9X0J9_PSOTE</name>
<sequence length="82" mass="9503">MPDQLLRLPILLATVCLWQMLGTSELCTGVEMESKHLMKLLMQIHQHNHIGQTRMKYKPKGVHHLQAFMYALSHNLKPSIKD</sequence>
<evidence type="ECO:0000256" key="1">
    <source>
        <dbReference type="SAM" id="SignalP"/>
    </source>
</evidence>
<proteinExistence type="predicted"/>
<evidence type="ECO:0000313" key="2">
    <source>
        <dbReference type="EMBL" id="KAK7383414.1"/>
    </source>
</evidence>
<protein>
    <submittedName>
        <fullName evidence="2">Uncharacterized protein</fullName>
    </submittedName>
</protein>
<keyword evidence="3" id="KW-1185">Reference proteome</keyword>
<gene>
    <name evidence="2" type="ORF">VNO78_29093</name>
</gene>
<feature type="chain" id="PRO_5042972389" evidence="1">
    <location>
        <begin position="25"/>
        <end position="82"/>
    </location>
</feature>
<dbReference type="AlphaFoldDB" id="A0AAN9X0J9"/>
<keyword evidence="1" id="KW-0732">Signal</keyword>
<dbReference type="Proteomes" id="UP001386955">
    <property type="component" value="Unassembled WGS sequence"/>
</dbReference>
<feature type="signal peptide" evidence="1">
    <location>
        <begin position="1"/>
        <end position="24"/>
    </location>
</feature>
<organism evidence="2 3">
    <name type="scientific">Psophocarpus tetragonolobus</name>
    <name type="common">Winged bean</name>
    <name type="synonym">Dolichos tetragonolobus</name>
    <dbReference type="NCBI Taxonomy" id="3891"/>
    <lineage>
        <taxon>Eukaryota</taxon>
        <taxon>Viridiplantae</taxon>
        <taxon>Streptophyta</taxon>
        <taxon>Embryophyta</taxon>
        <taxon>Tracheophyta</taxon>
        <taxon>Spermatophyta</taxon>
        <taxon>Magnoliopsida</taxon>
        <taxon>eudicotyledons</taxon>
        <taxon>Gunneridae</taxon>
        <taxon>Pentapetalae</taxon>
        <taxon>rosids</taxon>
        <taxon>fabids</taxon>
        <taxon>Fabales</taxon>
        <taxon>Fabaceae</taxon>
        <taxon>Papilionoideae</taxon>
        <taxon>50 kb inversion clade</taxon>
        <taxon>NPAAA clade</taxon>
        <taxon>indigoferoid/millettioid clade</taxon>
        <taxon>Phaseoleae</taxon>
        <taxon>Psophocarpus</taxon>
    </lineage>
</organism>